<evidence type="ECO:0000256" key="5">
    <source>
        <dbReference type="ARBA" id="ARBA00022723"/>
    </source>
</evidence>
<dbReference type="PROSITE" id="PS00198">
    <property type="entry name" value="4FE4S_FER_1"/>
    <property type="match status" value="1"/>
</dbReference>
<comment type="similarity">
    <text evidence="2">Belongs to the organic radical-activating enzymes family.</text>
</comment>
<evidence type="ECO:0000256" key="9">
    <source>
        <dbReference type="ARBA" id="ARBA00047365"/>
    </source>
</evidence>
<dbReference type="Proteomes" id="UP001314681">
    <property type="component" value="Unassembled WGS sequence"/>
</dbReference>
<gene>
    <name evidence="12" type="ORF">KTH90_16970</name>
</gene>
<dbReference type="InterPro" id="IPR040074">
    <property type="entry name" value="BssD/PflA/YjjW"/>
</dbReference>
<dbReference type="SUPFAM" id="SSF102114">
    <property type="entry name" value="Radical SAM enzymes"/>
    <property type="match status" value="1"/>
</dbReference>
<dbReference type="NCBIfam" id="TIGR02494">
    <property type="entry name" value="PFLE_PFLC"/>
    <property type="match status" value="1"/>
</dbReference>
<dbReference type="InterPro" id="IPR012839">
    <property type="entry name" value="Organic_radical_activase"/>
</dbReference>
<dbReference type="EMBL" id="JAHQCX010000013">
    <property type="protein sequence ID" value="MBU9727704.1"/>
    <property type="molecule type" value="Genomic_DNA"/>
</dbReference>
<proteinExistence type="inferred from homology"/>
<dbReference type="PANTHER" id="PTHR30352:SF4">
    <property type="entry name" value="PYRUVATE FORMATE-LYASE 2-ACTIVATING ENZYME"/>
    <property type="match status" value="1"/>
</dbReference>
<evidence type="ECO:0000256" key="7">
    <source>
        <dbReference type="ARBA" id="ARBA00023004"/>
    </source>
</evidence>
<evidence type="ECO:0000256" key="4">
    <source>
        <dbReference type="ARBA" id="ARBA00022691"/>
    </source>
</evidence>
<feature type="domain" description="4Fe-4S ferredoxin-type" evidence="10">
    <location>
        <begin position="80"/>
        <end position="109"/>
    </location>
</feature>
<keyword evidence="5" id="KW-0479">Metal-binding</keyword>
<evidence type="ECO:0000313" key="13">
    <source>
        <dbReference type="Proteomes" id="UP001314681"/>
    </source>
</evidence>
<evidence type="ECO:0000256" key="6">
    <source>
        <dbReference type="ARBA" id="ARBA00023002"/>
    </source>
</evidence>
<keyword evidence="7" id="KW-0408">Iron</keyword>
<dbReference type="SFLD" id="SFLDS00029">
    <property type="entry name" value="Radical_SAM"/>
    <property type="match status" value="1"/>
</dbReference>
<evidence type="ECO:0000256" key="8">
    <source>
        <dbReference type="ARBA" id="ARBA00023014"/>
    </source>
</evidence>
<comment type="cofactor">
    <cofactor evidence="1">
        <name>[4Fe-4S] cluster</name>
        <dbReference type="ChEBI" id="CHEBI:49883"/>
    </cofactor>
</comment>
<dbReference type="InterPro" id="IPR034457">
    <property type="entry name" value="Organic_radical-activating"/>
</dbReference>
<reference evidence="12 13" key="1">
    <citation type="submission" date="2021-06" db="EMBL/GenBank/DDBJ databases">
        <title>Description of novel taxa of the family Lachnospiraceae.</title>
        <authorList>
            <person name="Chaplin A.V."/>
            <person name="Sokolova S.R."/>
            <person name="Pikina A.P."/>
            <person name="Korzhanova M."/>
            <person name="Belova V."/>
            <person name="Korostin D."/>
            <person name="Efimov B.A."/>
        </authorList>
    </citation>
    <scope>NUCLEOTIDE SEQUENCE [LARGE SCALE GENOMIC DNA]</scope>
    <source>
        <strain evidence="12 13">ASD4241</strain>
    </source>
</reference>
<keyword evidence="4" id="KW-0949">S-adenosyl-L-methionine</keyword>
<dbReference type="SFLD" id="SFLDG01066">
    <property type="entry name" value="organic_radical-activating_enz"/>
    <property type="match status" value="1"/>
</dbReference>
<dbReference type="Gene3D" id="3.30.70.20">
    <property type="match status" value="1"/>
</dbReference>
<evidence type="ECO:0000256" key="2">
    <source>
        <dbReference type="ARBA" id="ARBA00009777"/>
    </source>
</evidence>
<keyword evidence="3" id="KW-0004">4Fe-4S</keyword>
<dbReference type="PANTHER" id="PTHR30352">
    <property type="entry name" value="PYRUVATE FORMATE-LYASE-ACTIVATING ENZYME"/>
    <property type="match status" value="1"/>
</dbReference>
<dbReference type="PROSITE" id="PS51918">
    <property type="entry name" value="RADICAL_SAM"/>
    <property type="match status" value="1"/>
</dbReference>
<evidence type="ECO:0000259" key="11">
    <source>
        <dbReference type="PROSITE" id="PS51918"/>
    </source>
</evidence>
<evidence type="ECO:0000259" key="10">
    <source>
        <dbReference type="PROSITE" id="PS51379"/>
    </source>
</evidence>
<organism evidence="12 13">
    <name type="scientific">Diplocloster modestus</name>
    <dbReference type="NCBI Taxonomy" id="2850322"/>
    <lineage>
        <taxon>Bacteria</taxon>
        <taxon>Bacillati</taxon>
        <taxon>Bacillota</taxon>
        <taxon>Clostridia</taxon>
        <taxon>Lachnospirales</taxon>
        <taxon>Lachnospiraceae</taxon>
        <taxon>Diplocloster</taxon>
    </lineage>
</organism>
<evidence type="ECO:0000256" key="1">
    <source>
        <dbReference type="ARBA" id="ARBA00001966"/>
    </source>
</evidence>
<keyword evidence="6" id="KW-0560">Oxidoreductase</keyword>
<dbReference type="PROSITE" id="PS01087">
    <property type="entry name" value="RADICAL_ACTIVATING"/>
    <property type="match status" value="1"/>
</dbReference>
<protein>
    <submittedName>
        <fullName evidence="12">Glycyl-radical enzyme activating protein</fullName>
    </submittedName>
</protein>
<dbReference type="PROSITE" id="PS51379">
    <property type="entry name" value="4FE4S_FER_2"/>
    <property type="match status" value="2"/>
</dbReference>
<comment type="catalytic activity">
    <reaction evidence="9">
        <text>glycyl-[protein] + reduced [flavodoxin] + S-adenosyl-L-methionine = glycin-2-yl radical-[protein] + semiquinone [flavodoxin] + 5'-deoxyadenosine + L-methionine + H(+)</text>
        <dbReference type="Rhea" id="RHEA:61976"/>
        <dbReference type="Rhea" id="RHEA-COMP:10622"/>
        <dbReference type="Rhea" id="RHEA-COMP:14480"/>
        <dbReference type="Rhea" id="RHEA-COMP:15993"/>
        <dbReference type="Rhea" id="RHEA-COMP:15994"/>
        <dbReference type="ChEBI" id="CHEBI:15378"/>
        <dbReference type="ChEBI" id="CHEBI:17319"/>
        <dbReference type="ChEBI" id="CHEBI:29947"/>
        <dbReference type="ChEBI" id="CHEBI:32722"/>
        <dbReference type="ChEBI" id="CHEBI:57618"/>
        <dbReference type="ChEBI" id="CHEBI:57844"/>
        <dbReference type="ChEBI" id="CHEBI:59789"/>
        <dbReference type="ChEBI" id="CHEBI:140311"/>
    </reaction>
</comment>
<feature type="domain" description="4Fe-4S ferredoxin-type" evidence="10">
    <location>
        <begin position="49"/>
        <end position="78"/>
    </location>
</feature>
<dbReference type="RefSeq" id="WP_238727100.1">
    <property type="nucleotide sequence ID" value="NZ_JAHQCX010000013.1"/>
</dbReference>
<dbReference type="SFLD" id="SFLDG01118">
    <property type="entry name" value="activating_enzymes__group_2"/>
    <property type="match status" value="1"/>
</dbReference>
<dbReference type="SUPFAM" id="SSF54862">
    <property type="entry name" value="4Fe-4S ferredoxins"/>
    <property type="match status" value="1"/>
</dbReference>
<dbReference type="InterPro" id="IPR017896">
    <property type="entry name" value="4Fe4S_Fe-S-bd"/>
</dbReference>
<dbReference type="Gene3D" id="3.20.20.70">
    <property type="entry name" value="Aldolase class I"/>
    <property type="match status" value="1"/>
</dbReference>
<dbReference type="CDD" id="cd01335">
    <property type="entry name" value="Radical_SAM"/>
    <property type="match status" value="1"/>
</dbReference>
<feature type="domain" description="Radical SAM core" evidence="11">
    <location>
        <begin position="18"/>
        <end position="300"/>
    </location>
</feature>
<sequence>MDTDGKGIILQIQKFSIHDGPGIRTTVFLKGCNLRCRWCANPESQICRPEFTLDRLKCVRCGRCVENCGQRARTVIGPQEYPAVDPAVCTMCLACEQHCPQQAIGHEGRLVTAGEVAAEAKKDKPFYDHSGGGVTLSGGEVLMQREFTISLCRKLHEQGIHVAVETAAAVPSEQFQELLREVDYLFVDMKHYDSVKHREGTGVGNEQVLQNIEGLQDSNKPFRIRIPVIPGFNDSAKDAKGFAQVLNKLGVPEVQLLPFHQMGERKYELLGREYTYQGKPQLHPEDLEAYRGIFEKYHIKAQIGA</sequence>
<evidence type="ECO:0000313" key="12">
    <source>
        <dbReference type="EMBL" id="MBU9727704.1"/>
    </source>
</evidence>
<comment type="caution">
    <text evidence="12">The sequence shown here is derived from an EMBL/GenBank/DDBJ whole genome shotgun (WGS) entry which is preliminary data.</text>
</comment>
<name>A0ABS6KB23_9FIRM</name>
<accession>A0ABS6KB23</accession>
<dbReference type="InterPro" id="IPR013785">
    <property type="entry name" value="Aldolase_TIM"/>
</dbReference>
<dbReference type="Pfam" id="PF04055">
    <property type="entry name" value="Radical_SAM"/>
    <property type="match status" value="1"/>
</dbReference>
<dbReference type="InterPro" id="IPR058240">
    <property type="entry name" value="rSAM_sf"/>
</dbReference>
<evidence type="ECO:0000256" key="3">
    <source>
        <dbReference type="ARBA" id="ARBA00022485"/>
    </source>
</evidence>
<dbReference type="InterPro" id="IPR001989">
    <property type="entry name" value="Radical_activat_CS"/>
</dbReference>
<keyword evidence="8" id="KW-0411">Iron-sulfur</keyword>
<dbReference type="InterPro" id="IPR007197">
    <property type="entry name" value="rSAM"/>
</dbReference>
<dbReference type="InterPro" id="IPR017900">
    <property type="entry name" value="4Fe4S_Fe_S_CS"/>
</dbReference>
<dbReference type="PIRSF" id="PIRSF000371">
    <property type="entry name" value="PFL_act_enz"/>
    <property type="match status" value="1"/>
</dbReference>
<keyword evidence="13" id="KW-1185">Reference proteome</keyword>